<dbReference type="SUPFAM" id="SSF52540">
    <property type="entry name" value="P-loop containing nucleoside triphosphate hydrolases"/>
    <property type="match status" value="1"/>
</dbReference>
<dbReference type="RefSeq" id="WP_345418947.1">
    <property type="nucleotide sequence ID" value="NZ_AP031496.1"/>
</dbReference>
<dbReference type="AlphaFoldDB" id="A0AAV3TZY1"/>
<dbReference type="InterPro" id="IPR025669">
    <property type="entry name" value="AAA_dom"/>
</dbReference>
<dbReference type="Pfam" id="PF13614">
    <property type="entry name" value="AAA_31"/>
    <property type="match status" value="1"/>
</dbReference>
<evidence type="ECO:0000313" key="3">
    <source>
        <dbReference type="Proteomes" id="UP001409585"/>
    </source>
</evidence>
<dbReference type="PANTHER" id="PTHR13696:SF69">
    <property type="entry name" value="PLASMID PARTITIONING PROTEIN-RELATED"/>
    <property type="match status" value="1"/>
</dbReference>
<dbReference type="PANTHER" id="PTHR13696">
    <property type="entry name" value="P-LOOP CONTAINING NUCLEOSIDE TRIPHOSPHATE HYDROLASE"/>
    <property type="match status" value="1"/>
</dbReference>
<reference evidence="3" key="1">
    <citation type="journal article" date="2019" name="Int. J. Syst. Evol. Microbiol.">
        <title>The Global Catalogue of Microorganisms (GCM) 10K type strain sequencing project: providing services to taxonomists for standard genome sequencing and annotation.</title>
        <authorList>
            <consortium name="The Broad Institute Genomics Platform"/>
            <consortium name="The Broad Institute Genome Sequencing Center for Infectious Disease"/>
            <person name="Wu L."/>
            <person name="Ma J."/>
        </authorList>
    </citation>
    <scope>NUCLEOTIDE SEQUENCE [LARGE SCALE GENOMIC DNA]</scope>
    <source>
        <strain evidence="3">JCM 19134</strain>
    </source>
</reference>
<accession>A0AAV3TZY1</accession>
<organism evidence="2 3">
    <name type="scientific">Halioxenophilus aromaticivorans</name>
    <dbReference type="NCBI Taxonomy" id="1306992"/>
    <lineage>
        <taxon>Bacteria</taxon>
        <taxon>Pseudomonadati</taxon>
        <taxon>Pseudomonadota</taxon>
        <taxon>Gammaproteobacteria</taxon>
        <taxon>Alteromonadales</taxon>
        <taxon>Alteromonadaceae</taxon>
        <taxon>Halioxenophilus</taxon>
    </lineage>
</organism>
<evidence type="ECO:0000259" key="1">
    <source>
        <dbReference type="Pfam" id="PF13614"/>
    </source>
</evidence>
<gene>
    <name evidence="2" type="ORF">GCM10025791_13250</name>
</gene>
<sequence>MHGFCLSNGKHGDSFKIDAVIDKAEVNMLVWTVANQKGGVGKTTTAVSLSGLAAEKGKRVLMVDLDPHGSLTSYFGENADTCTESTYTLFEKSKILTPSAVGNVIHRTKYENMDFIPASTALATLERQAIGKDGLGLVVAKTAELISDRYDLMVIDSPPLLGVLMINALAACEQLIIPVQTEFLAIKGLERMVHTLNMLGRSRKKALPYLIVPTMFDRRTQASMASLRQIKNDFSEHAWAGKIPVDTRLRDASKAGVPPHLYDPQGRAVTAYRSLLRQFQLNEVLPSDVTSSFGAVAGA</sequence>
<name>A0AAV3TZY1_9ALTE</name>
<dbReference type="Proteomes" id="UP001409585">
    <property type="component" value="Unassembled WGS sequence"/>
</dbReference>
<dbReference type="CDD" id="cd02042">
    <property type="entry name" value="ParAB_family"/>
    <property type="match status" value="1"/>
</dbReference>
<feature type="domain" description="AAA" evidence="1">
    <location>
        <begin position="31"/>
        <end position="206"/>
    </location>
</feature>
<dbReference type="InterPro" id="IPR027417">
    <property type="entry name" value="P-loop_NTPase"/>
</dbReference>
<protein>
    <submittedName>
        <fullName evidence="2">ParA family protein</fullName>
    </submittedName>
</protein>
<dbReference type="InterPro" id="IPR050678">
    <property type="entry name" value="DNA_Partitioning_ATPase"/>
</dbReference>
<proteinExistence type="predicted"/>
<dbReference type="EMBL" id="BAABLX010000007">
    <property type="protein sequence ID" value="GAA4936878.1"/>
    <property type="molecule type" value="Genomic_DNA"/>
</dbReference>
<dbReference type="Gene3D" id="3.40.50.300">
    <property type="entry name" value="P-loop containing nucleotide triphosphate hydrolases"/>
    <property type="match status" value="1"/>
</dbReference>
<comment type="caution">
    <text evidence="2">The sequence shown here is derived from an EMBL/GenBank/DDBJ whole genome shotgun (WGS) entry which is preliminary data.</text>
</comment>
<keyword evidence="3" id="KW-1185">Reference proteome</keyword>
<evidence type="ECO:0000313" key="2">
    <source>
        <dbReference type="EMBL" id="GAA4936878.1"/>
    </source>
</evidence>